<dbReference type="Proteomes" id="UP000031668">
    <property type="component" value="Unassembled WGS sequence"/>
</dbReference>
<name>A0A0C2JBE2_THEKT</name>
<comment type="caution">
    <text evidence="2">The sequence shown here is derived from an EMBL/GenBank/DDBJ whole genome shotgun (WGS) entry which is preliminary data.</text>
</comment>
<keyword evidence="1" id="KW-0732">Signal</keyword>
<reference evidence="2 3" key="1">
    <citation type="journal article" date="2014" name="Genome Biol. Evol.">
        <title>The genome of the myxosporean Thelohanellus kitauei shows adaptations to nutrient acquisition within its fish host.</title>
        <authorList>
            <person name="Yang Y."/>
            <person name="Xiong J."/>
            <person name="Zhou Z."/>
            <person name="Huo F."/>
            <person name="Miao W."/>
            <person name="Ran C."/>
            <person name="Liu Y."/>
            <person name="Zhang J."/>
            <person name="Feng J."/>
            <person name="Wang M."/>
            <person name="Wang M."/>
            <person name="Wang L."/>
            <person name="Yao B."/>
        </authorList>
    </citation>
    <scope>NUCLEOTIDE SEQUENCE [LARGE SCALE GENOMIC DNA]</scope>
    <source>
        <strain evidence="2">Wuqing</strain>
    </source>
</reference>
<evidence type="ECO:0000313" key="2">
    <source>
        <dbReference type="EMBL" id="KII75179.1"/>
    </source>
</evidence>
<protein>
    <submittedName>
        <fullName evidence="2">Uncharacterized protein</fullName>
    </submittedName>
</protein>
<dbReference type="EMBL" id="JWZT01000014">
    <property type="protein sequence ID" value="KII75179.1"/>
    <property type="molecule type" value="Genomic_DNA"/>
</dbReference>
<feature type="chain" id="PRO_5002167603" evidence="1">
    <location>
        <begin position="22"/>
        <end position="298"/>
    </location>
</feature>
<accession>A0A0C2JBE2</accession>
<feature type="signal peptide" evidence="1">
    <location>
        <begin position="1"/>
        <end position="21"/>
    </location>
</feature>
<evidence type="ECO:0000313" key="3">
    <source>
        <dbReference type="Proteomes" id="UP000031668"/>
    </source>
</evidence>
<sequence>MRVIYIQIFLILHVSLKNIQLETDSTQIDVDYKVYIELMKDSDHLYFSSDTIQNITFNSKGDQLLIDAYNPFIPASLNIICSVYDTQIELSVYGCNISFDPPNKQMSTFIFGAIFTLKKSLPYFSITSQQKIFRFDNKESNYIMMVIEHVKINMTMNNKTSLIKNPNGEDWCIKSDSHVYCGFMNLILTDKDSMTNESSCPEIFIYEKYVGYSPKWTVIITLIPVQLRGICNSKDENSTKKSNELYDEFCNIIESNLDQWCTTFCQLQAFMLIAKINAKAEILIFWPYLVIMLLYIKS</sequence>
<dbReference type="AlphaFoldDB" id="A0A0C2JBE2"/>
<keyword evidence="3" id="KW-1185">Reference proteome</keyword>
<proteinExistence type="predicted"/>
<evidence type="ECO:0000256" key="1">
    <source>
        <dbReference type="SAM" id="SignalP"/>
    </source>
</evidence>
<organism evidence="2 3">
    <name type="scientific">Thelohanellus kitauei</name>
    <name type="common">Myxosporean</name>
    <dbReference type="NCBI Taxonomy" id="669202"/>
    <lineage>
        <taxon>Eukaryota</taxon>
        <taxon>Metazoa</taxon>
        <taxon>Cnidaria</taxon>
        <taxon>Myxozoa</taxon>
        <taxon>Myxosporea</taxon>
        <taxon>Bivalvulida</taxon>
        <taxon>Platysporina</taxon>
        <taxon>Myxobolidae</taxon>
        <taxon>Thelohanellus</taxon>
    </lineage>
</organism>
<gene>
    <name evidence="2" type="ORF">RF11_08710</name>
</gene>